<evidence type="ECO:0000313" key="6">
    <source>
        <dbReference type="Proteomes" id="UP000045285"/>
    </source>
</evidence>
<sequence>MTETRPRTPPTFEQLRTMSGQELGVSDWTTVDQQRIDQFAECTGDHQWIHVDPERAKRQSPFRTTIAHGYLTLSIIGALALEMGIVPENTQAAFNYGFDKVRFLAPVKAGARIRLRTTLLSMEDLGPGQYLMKAANTVEIEGEQKPALTAETLVMMYERRKRASS</sequence>
<evidence type="ECO:0000313" key="8">
    <source>
        <dbReference type="Proteomes" id="UP000046373"/>
    </source>
</evidence>
<keyword evidence="6" id="KW-1185">Reference proteome</keyword>
<evidence type="ECO:0000313" key="5">
    <source>
        <dbReference type="EMBL" id="CDX58946.1"/>
    </source>
</evidence>
<evidence type="ECO:0000259" key="1">
    <source>
        <dbReference type="Pfam" id="PF01575"/>
    </source>
</evidence>
<dbReference type="Proteomes" id="UP000046122">
    <property type="component" value="Unassembled WGS sequence"/>
</dbReference>
<evidence type="ECO:0000313" key="9">
    <source>
        <dbReference type="Proteomes" id="UP000182888"/>
    </source>
</evidence>
<dbReference type="AlphaFoldDB" id="A0A090G873"/>
<dbReference type="EMBL" id="CCNE01000023">
    <property type="protein sequence ID" value="CDX58946.1"/>
    <property type="molecule type" value="Genomic_DNA"/>
</dbReference>
<evidence type="ECO:0000313" key="2">
    <source>
        <dbReference type="EMBL" id="CDX25877.1"/>
    </source>
</evidence>
<reference evidence="4" key="1">
    <citation type="submission" date="2014-08" db="EMBL/GenBank/DDBJ databases">
        <title>DNA barcoding of Bradysia (Diptera: Sciaridae) for detection of the immature stages on agricultural crops.</title>
        <authorList>
            <person name="Shin S."/>
            <person name="Jung S."/>
            <person name="Heller K."/>
            <person name="Menzel F."/>
            <person name="Hong T.-K."/>
            <person name="Lee H."/>
            <person name="Lee S."/>
        </authorList>
    </citation>
    <scope>NUCLEOTIDE SEQUENCE</scope>
</reference>
<dbReference type="Proteomes" id="UP000046373">
    <property type="component" value="Unassembled WGS sequence"/>
</dbReference>
<protein>
    <submittedName>
        <fullName evidence="5">Putative enoyl-CoA hydratase 1</fullName>
        <ecNumber evidence="5">4.2.1.17</ecNumber>
    </submittedName>
</protein>
<dbReference type="GO" id="GO:0004300">
    <property type="term" value="F:enoyl-CoA hydratase activity"/>
    <property type="evidence" value="ECO:0007669"/>
    <property type="project" value="UniProtKB-EC"/>
</dbReference>
<reference evidence="6" key="3">
    <citation type="submission" date="2014-08" db="EMBL/GenBank/DDBJ databases">
        <authorList>
            <person name="Moulin L."/>
        </authorList>
    </citation>
    <scope>NUCLEOTIDE SEQUENCE [LARGE SCALE GENOMIC DNA]</scope>
</reference>
<dbReference type="EMBL" id="CCMZ01000056">
    <property type="protein sequence ID" value="CDX25877.1"/>
    <property type="molecule type" value="Genomic_DNA"/>
</dbReference>
<dbReference type="EMBL" id="CCND01000006">
    <property type="protein sequence ID" value="CDX51713.1"/>
    <property type="molecule type" value="Genomic_DNA"/>
</dbReference>
<gene>
    <name evidence="4" type="ORF">MPL1032_140058</name>
    <name evidence="2" type="ORF">MPL3356_60132</name>
    <name evidence="5" type="ORF">MPL3365_30385</name>
    <name evidence="3" type="ORF">MPLDJ20_120441</name>
</gene>
<dbReference type="CDD" id="cd03450">
    <property type="entry name" value="NodN"/>
    <property type="match status" value="1"/>
</dbReference>
<keyword evidence="5" id="KW-0456">Lyase</keyword>
<evidence type="ECO:0000313" key="3">
    <source>
        <dbReference type="EMBL" id="CDX29253.1"/>
    </source>
</evidence>
<name>A0A090G873_MESPL</name>
<evidence type="ECO:0000313" key="7">
    <source>
        <dbReference type="Proteomes" id="UP000046122"/>
    </source>
</evidence>
<dbReference type="Pfam" id="PF01575">
    <property type="entry name" value="MaoC_dehydratas"/>
    <property type="match status" value="1"/>
</dbReference>
<dbReference type="SUPFAM" id="SSF54637">
    <property type="entry name" value="Thioesterase/thiol ester dehydrase-isomerase"/>
    <property type="match status" value="1"/>
</dbReference>
<dbReference type="PANTHER" id="PTHR42993">
    <property type="entry name" value="MAOC-LIKE DEHYDRATASE DOMAIN-CONTAINING PROTEIN"/>
    <property type="match status" value="1"/>
</dbReference>
<dbReference type="STRING" id="69974.MPLDJ20_120441"/>
<organism evidence="5 7">
    <name type="scientific">Mesorhizobium plurifarium</name>
    <dbReference type="NCBI Taxonomy" id="69974"/>
    <lineage>
        <taxon>Bacteria</taxon>
        <taxon>Pseudomonadati</taxon>
        <taxon>Pseudomonadota</taxon>
        <taxon>Alphaproteobacteria</taxon>
        <taxon>Hyphomicrobiales</taxon>
        <taxon>Phyllobacteriaceae</taxon>
        <taxon>Mesorhizobium</taxon>
    </lineage>
</organism>
<dbReference type="Gene3D" id="3.10.129.10">
    <property type="entry name" value="Hotdog Thioesterase"/>
    <property type="match status" value="1"/>
</dbReference>
<reference evidence="7 8" key="4">
    <citation type="submission" date="2014-08" db="EMBL/GenBank/DDBJ databases">
        <authorList>
            <person name="Moulin Lionel"/>
        </authorList>
    </citation>
    <scope>NUCLEOTIDE SEQUENCE [LARGE SCALE GENOMIC DNA]</scope>
</reference>
<feature type="domain" description="MaoC-like" evidence="1">
    <location>
        <begin position="19"/>
        <end position="126"/>
    </location>
</feature>
<dbReference type="InterPro" id="IPR002539">
    <property type="entry name" value="MaoC-like_dom"/>
</dbReference>
<evidence type="ECO:0000313" key="4">
    <source>
        <dbReference type="EMBL" id="CDX51713.1"/>
    </source>
</evidence>
<dbReference type="EC" id="4.2.1.17" evidence="5"/>
<proteinExistence type="predicted"/>
<reference evidence="9" key="2">
    <citation type="submission" date="2014-08" db="EMBL/GenBank/DDBJ databases">
        <authorList>
            <person name="Edwards T."/>
        </authorList>
    </citation>
    <scope>NUCLEOTIDE SEQUENCE [LARGE SCALE GENOMIC DNA]</scope>
</reference>
<dbReference type="InterPro" id="IPR029069">
    <property type="entry name" value="HotDog_dom_sf"/>
</dbReference>
<dbReference type="EMBL" id="CCNB01000004">
    <property type="protein sequence ID" value="CDX29253.1"/>
    <property type="molecule type" value="Genomic_DNA"/>
</dbReference>
<dbReference type="Proteomes" id="UP000045285">
    <property type="component" value="Unassembled WGS sequence"/>
</dbReference>
<dbReference type="PANTHER" id="PTHR42993:SF1">
    <property type="entry name" value="MAOC-LIKE DEHYDRATASE DOMAIN-CONTAINING PROTEIN"/>
    <property type="match status" value="1"/>
</dbReference>
<dbReference type="InterPro" id="IPR039375">
    <property type="entry name" value="NodN-like"/>
</dbReference>
<dbReference type="Proteomes" id="UP000182888">
    <property type="component" value="Unassembled WGS sequence"/>
</dbReference>
<accession>A0A090G873</accession>